<dbReference type="PANTHER" id="PTHR42847">
    <property type="entry name" value="ALKANESULFONATE MONOOXYGENASE"/>
    <property type="match status" value="1"/>
</dbReference>
<dbReference type="Proteomes" id="UP000583800">
    <property type="component" value="Unassembled WGS sequence"/>
</dbReference>
<keyword evidence="2" id="KW-0288">FMN</keyword>
<accession>A0A7X0CC34</accession>
<sequence>MRIGFAVPQYGPFADPDFIREAATRLEDMGYDSLWAADRVIVPLAPSHRYPGGDGRIPEAYATFFDPLSALTLAAVGTSRVRLGTSTLNALWQPPVLLARSLASLDLISHGRLDVGLGLGWLGDEYTATGVPWRGKSPRLEETLDLLETLWSAEVVAHEGPLWTVPPCRVDLKPHQRPRPPILLAGLTAAALERVGRRADGWLGAAMPAPYLKHLWDTALRSAEKAGRDPAALRMVIRINPRITRDPVPAGEVPRAGTVAQIAGHLDALAEAGAHEVFVDVQTTTSARGELMDIAEEFVARARDRR</sequence>
<organism evidence="6 7">
    <name type="scientific">Nonomuraea muscovyensis</name>
    <dbReference type="NCBI Taxonomy" id="1124761"/>
    <lineage>
        <taxon>Bacteria</taxon>
        <taxon>Bacillati</taxon>
        <taxon>Actinomycetota</taxon>
        <taxon>Actinomycetes</taxon>
        <taxon>Streptosporangiales</taxon>
        <taxon>Streptosporangiaceae</taxon>
        <taxon>Nonomuraea</taxon>
    </lineage>
</organism>
<dbReference type="SUPFAM" id="SSF51679">
    <property type="entry name" value="Bacterial luciferase-like"/>
    <property type="match status" value="1"/>
</dbReference>
<comment type="caution">
    <text evidence="6">The sequence shown here is derived from an EMBL/GenBank/DDBJ whole genome shotgun (WGS) entry which is preliminary data.</text>
</comment>
<dbReference type="InterPro" id="IPR019921">
    <property type="entry name" value="Lucif-like_OxRdtase_Rv2161c"/>
</dbReference>
<name>A0A7X0CC34_9ACTN</name>
<evidence type="ECO:0000256" key="1">
    <source>
        <dbReference type="ARBA" id="ARBA00022630"/>
    </source>
</evidence>
<evidence type="ECO:0000256" key="2">
    <source>
        <dbReference type="ARBA" id="ARBA00022643"/>
    </source>
</evidence>
<dbReference type="EMBL" id="JACHJB010000003">
    <property type="protein sequence ID" value="MBB6350579.1"/>
    <property type="molecule type" value="Genomic_DNA"/>
</dbReference>
<dbReference type="InterPro" id="IPR011251">
    <property type="entry name" value="Luciferase-like_dom"/>
</dbReference>
<dbReference type="NCBIfam" id="TIGR03619">
    <property type="entry name" value="F420_Rv2161c"/>
    <property type="match status" value="1"/>
</dbReference>
<keyword evidence="4" id="KW-0503">Monooxygenase</keyword>
<gene>
    <name evidence="6" type="ORF">FHU36_007151</name>
</gene>
<dbReference type="Pfam" id="PF00296">
    <property type="entry name" value="Bac_luciferase"/>
    <property type="match status" value="1"/>
</dbReference>
<dbReference type="RefSeq" id="WP_185088341.1">
    <property type="nucleotide sequence ID" value="NZ_JACHJB010000003.1"/>
</dbReference>
<evidence type="ECO:0000313" key="6">
    <source>
        <dbReference type="EMBL" id="MBB6350579.1"/>
    </source>
</evidence>
<evidence type="ECO:0000256" key="4">
    <source>
        <dbReference type="ARBA" id="ARBA00023033"/>
    </source>
</evidence>
<reference evidence="6 7" key="1">
    <citation type="submission" date="2020-08" db="EMBL/GenBank/DDBJ databases">
        <title>Sequencing the genomes of 1000 actinobacteria strains.</title>
        <authorList>
            <person name="Klenk H.-P."/>
        </authorList>
    </citation>
    <scope>NUCLEOTIDE SEQUENCE [LARGE SCALE GENOMIC DNA]</scope>
    <source>
        <strain evidence="6 7">DSM 45913</strain>
    </source>
</reference>
<dbReference type="PANTHER" id="PTHR42847:SF4">
    <property type="entry name" value="ALKANESULFONATE MONOOXYGENASE-RELATED"/>
    <property type="match status" value="1"/>
</dbReference>
<proteinExistence type="predicted"/>
<evidence type="ECO:0000259" key="5">
    <source>
        <dbReference type="Pfam" id="PF00296"/>
    </source>
</evidence>
<dbReference type="InterPro" id="IPR050172">
    <property type="entry name" value="SsuD_RutA_monooxygenase"/>
</dbReference>
<dbReference type="GO" id="GO:0008726">
    <property type="term" value="F:alkanesulfonate monooxygenase activity"/>
    <property type="evidence" value="ECO:0007669"/>
    <property type="project" value="TreeGrafter"/>
</dbReference>
<dbReference type="Gene3D" id="3.20.20.30">
    <property type="entry name" value="Luciferase-like domain"/>
    <property type="match status" value="1"/>
</dbReference>
<evidence type="ECO:0000313" key="7">
    <source>
        <dbReference type="Proteomes" id="UP000583800"/>
    </source>
</evidence>
<keyword evidence="3" id="KW-0560">Oxidoreductase</keyword>
<keyword evidence="1" id="KW-0285">Flavoprotein</keyword>
<evidence type="ECO:0000256" key="3">
    <source>
        <dbReference type="ARBA" id="ARBA00023002"/>
    </source>
</evidence>
<dbReference type="GO" id="GO:0046306">
    <property type="term" value="P:alkanesulfonate catabolic process"/>
    <property type="evidence" value="ECO:0007669"/>
    <property type="project" value="TreeGrafter"/>
</dbReference>
<protein>
    <submittedName>
        <fullName evidence="6">Putative F420-dependent oxidoreductase</fullName>
    </submittedName>
</protein>
<dbReference type="AlphaFoldDB" id="A0A7X0CC34"/>
<keyword evidence="7" id="KW-1185">Reference proteome</keyword>
<dbReference type="InterPro" id="IPR036661">
    <property type="entry name" value="Luciferase-like_sf"/>
</dbReference>
<feature type="domain" description="Luciferase-like" evidence="5">
    <location>
        <begin position="14"/>
        <end position="246"/>
    </location>
</feature>